<evidence type="ECO:0000313" key="1">
    <source>
        <dbReference type="EMBL" id="KAJ2814094.1"/>
    </source>
</evidence>
<reference evidence="1" key="1">
    <citation type="submission" date="2022-07" db="EMBL/GenBank/DDBJ databases">
        <title>Phylogenomic reconstructions and comparative analyses of Kickxellomycotina fungi.</title>
        <authorList>
            <person name="Reynolds N.K."/>
            <person name="Stajich J.E."/>
            <person name="Barry K."/>
            <person name="Grigoriev I.V."/>
            <person name="Crous P."/>
            <person name="Smith M.E."/>
        </authorList>
    </citation>
    <scope>NUCLEOTIDE SEQUENCE</scope>
    <source>
        <strain evidence="1">CBS 102833</strain>
    </source>
</reference>
<evidence type="ECO:0000313" key="2">
    <source>
        <dbReference type="Proteomes" id="UP001140096"/>
    </source>
</evidence>
<proteinExistence type="predicted"/>
<dbReference type="Proteomes" id="UP001140096">
    <property type="component" value="Unassembled WGS sequence"/>
</dbReference>
<comment type="caution">
    <text evidence="1">The sequence shown here is derived from an EMBL/GenBank/DDBJ whole genome shotgun (WGS) entry which is preliminary data.</text>
</comment>
<sequence length="1133" mass="121189">MYDSIVKKTSVSGGNGASDDVIDPNILLEILKALTKAQASQLAGMYDLDVKAGKDPLEINTRGFRSSAPNSQMSSREGSPTAGSMSGAEFDSSLDMPGSGAATPTRKRKYTKSGKYSTKKQPTLLTLTPPAEPPKRNPGPGTPIQPYPLYAHPDVNRMICEPLTKRRARLYQANHEAEVSRRFREALAMDHQMVQAPDWRTPFNGSRDVVQRLLPFHVFQYSDAAIESGIKSEEERVEKSAMVLTRRLQALSTRYDAILADEGSDSYYNTQHIMIDRQRASLAKNELTALRDIRLQRDTFKCDDANGKGRGYTINDGAKHDCQEGTFCYQLGKGVYCGVGSSDSVLPDSNEAAAKAEIVPNACAKEGTATCKLPDGNGAAYIRCVNGVSQGFTCGGGSVCYQDGEGILCGATSSARACTPGAFKCSADDGVSADFSRCIGGEQVALTCGDGLTCHQEGPFHVRCASEADGNARAVYPAYPITSAESFSSTCAANNTTAAPSSTKAYAAPPVTTPTVNPSTTSTTIYNTVSGTTTTTTTFTAKPSMYTVTKSDDRKANGPMLIRSNGVPSPRGKNMVEIDVSYNPAEVAQCQRYGVSNTAATGAFDQPEAFSREMANYPMSQGYGASSNSPYYASSSNSPYYASSSNSPYYASSSNSPYYASSSNSPFYAPYSTADLNLAHAYPSSNSYAAPPSYNTAYSAQPTYNTAYDNVRQPLALNTGYATVVPDNIQLPQLIYSLQNAMQLSNQPPAGAYPPGPPPPPPPPPGPVYITVVPPTSVCPPVVCPTVECPTVECPTKPSCCKPATHTVFISIESHCEKPTPKPVCCPKEPECECSSEHEHKHKHKHKHKHEHKKEEEECPTTPPCTTTETCEPTSTKKHKHSHSHSHTHTHKHKSKKEDECEEDSDCDCDGDSKGKAGECELEDCDGGCVCFGRAVVSVSDCNGESVTTLGKKLFACMSNEESASTNPESVDDELNAVIHNAATSSESSESCESSEPTCSSSAATHTALESVETGCHCESGGECKCDDKCDCKKKNPHTVIVSISSSCEKPTACAPTSAKNTHTVIESIECSCVKPSPQNTHTVIESIECSCIAPSPQNTHTIIESIECMCVKPSPVAPKHTHTVFESQMRAN</sequence>
<keyword evidence="2" id="KW-1185">Reference proteome</keyword>
<organism evidence="1 2">
    <name type="scientific">Coemansia furcata</name>
    <dbReference type="NCBI Taxonomy" id="417177"/>
    <lineage>
        <taxon>Eukaryota</taxon>
        <taxon>Fungi</taxon>
        <taxon>Fungi incertae sedis</taxon>
        <taxon>Zoopagomycota</taxon>
        <taxon>Kickxellomycotina</taxon>
        <taxon>Kickxellomycetes</taxon>
        <taxon>Kickxellales</taxon>
        <taxon>Kickxellaceae</taxon>
        <taxon>Coemansia</taxon>
    </lineage>
</organism>
<accession>A0ACC1LSH1</accession>
<protein>
    <submittedName>
        <fullName evidence="1">Uncharacterized protein</fullName>
    </submittedName>
</protein>
<name>A0ACC1LSH1_9FUNG</name>
<gene>
    <name evidence="1" type="ORF">H4S07_000150</name>
</gene>
<dbReference type="EMBL" id="JANBUP010000004">
    <property type="protein sequence ID" value="KAJ2814094.1"/>
    <property type="molecule type" value="Genomic_DNA"/>
</dbReference>